<proteinExistence type="predicted"/>
<reference evidence="2" key="1">
    <citation type="journal article" date="2014" name="Int. J. Syst. Evol. Microbiol.">
        <title>Complete genome of a new Firmicutes species belonging to the dominant human colonic microbiota ('Ruminococcus bicirculans') reveals two chromosomes and a selective capacity to utilize plant glucans.</title>
        <authorList>
            <consortium name="NISC Comparative Sequencing Program"/>
            <person name="Wegmann U."/>
            <person name="Louis P."/>
            <person name="Goesmann A."/>
            <person name="Henrissat B."/>
            <person name="Duncan S.H."/>
            <person name="Flint H.J."/>
        </authorList>
    </citation>
    <scope>NUCLEOTIDE SEQUENCE</scope>
    <source>
        <strain evidence="2">NBRC 107169</strain>
    </source>
</reference>
<feature type="transmembrane region" description="Helical" evidence="1">
    <location>
        <begin position="37"/>
        <end position="56"/>
    </location>
</feature>
<keyword evidence="1" id="KW-1133">Transmembrane helix</keyword>
<sequence>MHNDENSIYILFNGAGVLTALGLLGISIWIVDVDLATKGYWVMGLAMLMICLVNLVKYRFDQRKSEEIYAKLESAKNEKLLKEYAVSDDQI</sequence>
<name>A0ABQ5UM93_9HYPH</name>
<evidence type="ECO:0000256" key="1">
    <source>
        <dbReference type="SAM" id="Phobius"/>
    </source>
</evidence>
<comment type="caution">
    <text evidence="2">The sequence shown here is derived from an EMBL/GenBank/DDBJ whole genome shotgun (WGS) entry which is preliminary data.</text>
</comment>
<gene>
    <name evidence="2" type="ORF">GCM10007879_00310</name>
</gene>
<protein>
    <recommendedName>
        <fullName evidence="4">YiaAB two helix domain-containing protein</fullName>
    </recommendedName>
</protein>
<dbReference type="RefSeq" id="WP_284360796.1">
    <property type="nucleotide sequence ID" value="NZ_BSNI01000001.1"/>
</dbReference>
<keyword evidence="1" id="KW-0472">Membrane</keyword>
<dbReference type="EMBL" id="BSNI01000001">
    <property type="protein sequence ID" value="GLQ15782.1"/>
    <property type="molecule type" value="Genomic_DNA"/>
</dbReference>
<dbReference type="Proteomes" id="UP001161405">
    <property type="component" value="Unassembled WGS sequence"/>
</dbReference>
<evidence type="ECO:0008006" key="4">
    <source>
        <dbReference type="Google" id="ProtNLM"/>
    </source>
</evidence>
<evidence type="ECO:0000313" key="3">
    <source>
        <dbReference type="Proteomes" id="UP001161405"/>
    </source>
</evidence>
<feature type="transmembrane region" description="Helical" evidence="1">
    <location>
        <begin position="7"/>
        <end position="31"/>
    </location>
</feature>
<reference evidence="2" key="2">
    <citation type="submission" date="2023-01" db="EMBL/GenBank/DDBJ databases">
        <title>Draft genome sequence of Maritalea porphyrae strain NBRC 107169.</title>
        <authorList>
            <person name="Sun Q."/>
            <person name="Mori K."/>
        </authorList>
    </citation>
    <scope>NUCLEOTIDE SEQUENCE</scope>
    <source>
        <strain evidence="2">NBRC 107169</strain>
    </source>
</reference>
<accession>A0ABQ5UM93</accession>
<evidence type="ECO:0000313" key="2">
    <source>
        <dbReference type="EMBL" id="GLQ15782.1"/>
    </source>
</evidence>
<keyword evidence="3" id="KW-1185">Reference proteome</keyword>
<organism evidence="2 3">
    <name type="scientific">Maritalea porphyrae</name>
    <dbReference type="NCBI Taxonomy" id="880732"/>
    <lineage>
        <taxon>Bacteria</taxon>
        <taxon>Pseudomonadati</taxon>
        <taxon>Pseudomonadota</taxon>
        <taxon>Alphaproteobacteria</taxon>
        <taxon>Hyphomicrobiales</taxon>
        <taxon>Devosiaceae</taxon>
        <taxon>Maritalea</taxon>
    </lineage>
</organism>
<keyword evidence="1" id="KW-0812">Transmembrane</keyword>